<evidence type="ECO:0000256" key="3">
    <source>
        <dbReference type="ARBA" id="ARBA00023002"/>
    </source>
</evidence>
<gene>
    <name evidence="4" type="ORF">B0H16DRAFT_1674957</name>
</gene>
<evidence type="ECO:0000256" key="2">
    <source>
        <dbReference type="ARBA" id="ARBA00022857"/>
    </source>
</evidence>
<keyword evidence="3" id="KW-0560">Oxidoreductase</keyword>
<comment type="caution">
    <text evidence="4">The sequence shown here is derived from an EMBL/GenBank/DDBJ whole genome shotgun (WGS) entry which is preliminary data.</text>
</comment>
<dbReference type="AlphaFoldDB" id="A0AAD7NDI1"/>
<dbReference type="InterPro" id="IPR036291">
    <property type="entry name" value="NAD(P)-bd_dom_sf"/>
</dbReference>
<accession>A0AAD7NDI1</accession>
<dbReference type="PRINTS" id="PR00081">
    <property type="entry name" value="GDHRDH"/>
</dbReference>
<keyword evidence="5" id="KW-1185">Reference proteome</keyword>
<evidence type="ECO:0000256" key="1">
    <source>
        <dbReference type="ARBA" id="ARBA00006484"/>
    </source>
</evidence>
<dbReference type="Gene3D" id="3.40.50.720">
    <property type="entry name" value="NAD(P)-binding Rossmann-like Domain"/>
    <property type="match status" value="1"/>
</dbReference>
<dbReference type="EMBL" id="JARKIB010000050">
    <property type="protein sequence ID" value="KAJ7755211.1"/>
    <property type="molecule type" value="Genomic_DNA"/>
</dbReference>
<proteinExistence type="inferred from homology"/>
<dbReference type="Pfam" id="PF00106">
    <property type="entry name" value="adh_short"/>
    <property type="match status" value="1"/>
</dbReference>
<name>A0AAD7NDI1_9AGAR</name>
<dbReference type="SUPFAM" id="SSF51735">
    <property type="entry name" value="NAD(P)-binding Rossmann-fold domains"/>
    <property type="match status" value="1"/>
</dbReference>
<dbReference type="PANTHER" id="PTHR24320">
    <property type="entry name" value="RETINOL DEHYDROGENASE"/>
    <property type="match status" value="1"/>
</dbReference>
<protein>
    <submittedName>
        <fullName evidence="4">NAD-P-binding protein</fullName>
    </submittedName>
</protein>
<keyword evidence="2" id="KW-0521">NADP</keyword>
<evidence type="ECO:0000313" key="4">
    <source>
        <dbReference type="EMBL" id="KAJ7755211.1"/>
    </source>
</evidence>
<organism evidence="4 5">
    <name type="scientific">Mycena metata</name>
    <dbReference type="NCBI Taxonomy" id="1033252"/>
    <lineage>
        <taxon>Eukaryota</taxon>
        <taxon>Fungi</taxon>
        <taxon>Dikarya</taxon>
        <taxon>Basidiomycota</taxon>
        <taxon>Agaricomycotina</taxon>
        <taxon>Agaricomycetes</taxon>
        <taxon>Agaricomycetidae</taxon>
        <taxon>Agaricales</taxon>
        <taxon>Marasmiineae</taxon>
        <taxon>Mycenaceae</taxon>
        <taxon>Mycena</taxon>
    </lineage>
</organism>
<comment type="similarity">
    <text evidence="1">Belongs to the short-chain dehydrogenases/reductases (SDR) family.</text>
</comment>
<evidence type="ECO:0000313" key="5">
    <source>
        <dbReference type="Proteomes" id="UP001215598"/>
    </source>
</evidence>
<dbReference type="GO" id="GO:0016491">
    <property type="term" value="F:oxidoreductase activity"/>
    <property type="evidence" value="ECO:0007669"/>
    <property type="project" value="UniProtKB-KW"/>
</dbReference>
<dbReference type="PANTHER" id="PTHR24320:SF236">
    <property type="entry name" value="SHORT-CHAIN DEHYDROGENASE-RELATED"/>
    <property type="match status" value="1"/>
</dbReference>
<dbReference type="Proteomes" id="UP001215598">
    <property type="component" value="Unassembled WGS sequence"/>
</dbReference>
<dbReference type="InterPro" id="IPR002347">
    <property type="entry name" value="SDR_fam"/>
</dbReference>
<reference evidence="4" key="1">
    <citation type="submission" date="2023-03" db="EMBL/GenBank/DDBJ databases">
        <title>Massive genome expansion in bonnet fungi (Mycena s.s.) driven by repeated elements and novel gene families across ecological guilds.</title>
        <authorList>
            <consortium name="Lawrence Berkeley National Laboratory"/>
            <person name="Harder C.B."/>
            <person name="Miyauchi S."/>
            <person name="Viragh M."/>
            <person name="Kuo A."/>
            <person name="Thoen E."/>
            <person name="Andreopoulos B."/>
            <person name="Lu D."/>
            <person name="Skrede I."/>
            <person name="Drula E."/>
            <person name="Henrissat B."/>
            <person name="Morin E."/>
            <person name="Kohler A."/>
            <person name="Barry K."/>
            <person name="LaButti K."/>
            <person name="Morin E."/>
            <person name="Salamov A."/>
            <person name="Lipzen A."/>
            <person name="Mereny Z."/>
            <person name="Hegedus B."/>
            <person name="Baldrian P."/>
            <person name="Stursova M."/>
            <person name="Weitz H."/>
            <person name="Taylor A."/>
            <person name="Grigoriev I.V."/>
            <person name="Nagy L.G."/>
            <person name="Martin F."/>
            <person name="Kauserud H."/>
        </authorList>
    </citation>
    <scope>NUCLEOTIDE SEQUENCE</scope>
    <source>
        <strain evidence="4">CBHHK182m</strain>
    </source>
</reference>
<sequence length="318" mass="34652">MSIYSQFFVPKTKFHAEDIGDLSGKVMLVTGGYSGIGYETTKALLAHGAKVYIAGRSPTKADNAISKLREATGKTDVHFVELDLADLKSVKKAVETYLSLETQLHVLFNNGGVMQPPLDQFTAQKYDSQFGTNVLGHFYLTKLLLPVLLATAQTSPDGKVRVVNTASLGSTFAPGIDYDTMCDSPTRHKLGSIKLYNQSKLGNVVLSAELARRYGDQGLVSTSLNPGNLKTEIARHWTSPGQKLMKLLGHLIVYPAHMGALTQLYAGTSAEGANLNGKYLVPWARIGSPSEVSQDEEVGKKLWTWLEEQVLLVSQSEF</sequence>